<keyword evidence="1" id="KW-0175">Coiled coil</keyword>
<dbReference type="AlphaFoldDB" id="B8BKR5"/>
<dbReference type="InterPro" id="IPR026960">
    <property type="entry name" value="RVT-Znf"/>
</dbReference>
<organism evidence="4 5">
    <name type="scientific">Oryza sativa subsp. indica</name>
    <name type="common">Rice</name>
    <dbReference type="NCBI Taxonomy" id="39946"/>
    <lineage>
        <taxon>Eukaryota</taxon>
        <taxon>Viridiplantae</taxon>
        <taxon>Streptophyta</taxon>
        <taxon>Embryophyta</taxon>
        <taxon>Tracheophyta</taxon>
        <taxon>Spermatophyta</taxon>
        <taxon>Magnoliopsida</taxon>
        <taxon>Liliopsida</taxon>
        <taxon>Poales</taxon>
        <taxon>Poaceae</taxon>
        <taxon>BOP clade</taxon>
        <taxon>Oryzoideae</taxon>
        <taxon>Oryzeae</taxon>
        <taxon>Oryzinae</taxon>
        <taxon>Oryza</taxon>
        <taxon>Oryza sativa</taxon>
    </lineage>
</organism>
<evidence type="ECO:0000256" key="2">
    <source>
        <dbReference type="SAM" id="MobiDB-lite"/>
    </source>
</evidence>
<sequence>MNYLAGTASCPTAINRVPDPVRSRPVGVGSGSGSASASDKCTHLCAARGRHSVFRLGELSRRQPATKPSPSSSSPPAAAAAPRTARYPTVRAALGQPGRGPPHRHRPGREGWSAAIPESRRLLAPSEQEGSGGAVRGDQAGTDAGIHRLVGPLHSLPQLAPPVDAAQPEPPQSARCITFAGVRFARTCGGGSPTPSASVDATPRPVCDSSSFCPKSACLTADNLQRRGWHLAPICHLCSNGGESCHHIFSSCSFTQEVWGLVRGRLGHLQTTPSVDLSWWCDARYNMDTMSDNTSHNILSQVNGSSQIVITDSKVQKLGSSANYVKYYKGTVKFGKGLRIQTKASVLAFTSCDGEAADALYVRLVAVNSPFTVNPLSYGRGIRRYREYTFLAVPPPSCLLSNYTDGFNDKTVSMKRFTEEFIKITGDIVRAIITLHCQGYWCSGLKGKHVCIYKMEKCTDAKIWSFCFAGGNEAKKSEDWVDLGKLLELAAKRNDSYTAEIEDLCKKLKKQTLRGMKVLKHSALLNVREKFENIIALNLFILVHVKSQPQVPSGDPEKDKIISELVKFMNASLQWAKAMPHWITQSSNYQAPTTETGLSFIDGLRDLFEHENEYIPEKVKQSQSKIQLVGRDPDLECQLRLNLEKIFLQAQNFVLELDIEY</sequence>
<dbReference type="Gramene" id="BGIOSGA033913-TA">
    <property type="protein sequence ID" value="BGIOSGA033913-PA"/>
    <property type="gene ID" value="BGIOSGA033913"/>
</dbReference>
<dbReference type="HOGENOM" id="CLU_471249_0_0_1"/>
<feature type="region of interest" description="Disordered" evidence="2">
    <location>
        <begin position="1"/>
        <end position="39"/>
    </location>
</feature>
<keyword evidence="5" id="KW-1185">Reference proteome</keyword>
<evidence type="ECO:0000259" key="3">
    <source>
        <dbReference type="Pfam" id="PF13966"/>
    </source>
</evidence>
<gene>
    <name evidence="4" type="ORF">OsI_36271</name>
</gene>
<protein>
    <recommendedName>
        <fullName evidence="3">Reverse transcriptase zinc-binding domain-containing protein</fullName>
    </recommendedName>
</protein>
<dbReference type="Pfam" id="PF13966">
    <property type="entry name" value="zf-RVT"/>
    <property type="match status" value="1"/>
</dbReference>
<dbReference type="STRING" id="39946.B8BKR5"/>
<evidence type="ECO:0000313" key="5">
    <source>
        <dbReference type="Proteomes" id="UP000007015"/>
    </source>
</evidence>
<feature type="compositionally biased region" description="Low complexity" evidence="2">
    <location>
        <begin position="65"/>
        <end position="96"/>
    </location>
</feature>
<evidence type="ECO:0000313" key="4">
    <source>
        <dbReference type="EMBL" id="EEC68251.1"/>
    </source>
</evidence>
<feature type="domain" description="Reverse transcriptase zinc-binding" evidence="3">
    <location>
        <begin position="215"/>
        <end position="259"/>
    </location>
</feature>
<feature type="coiled-coil region" evidence="1">
    <location>
        <begin position="487"/>
        <end position="514"/>
    </location>
</feature>
<feature type="compositionally biased region" description="Low complexity" evidence="2">
    <location>
        <begin position="23"/>
        <end position="38"/>
    </location>
</feature>
<dbReference type="EMBL" id="CM000136">
    <property type="protein sequence ID" value="EEC68251.1"/>
    <property type="molecule type" value="Genomic_DNA"/>
</dbReference>
<reference evidence="4 5" key="1">
    <citation type="journal article" date="2005" name="PLoS Biol.">
        <title>The genomes of Oryza sativa: a history of duplications.</title>
        <authorList>
            <person name="Yu J."/>
            <person name="Wang J."/>
            <person name="Lin W."/>
            <person name="Li S."/>
            <person name="Li H."/>
            <person name="Zhou J."/>
            <person name="Ni P."/>
            <person name="Dong W."/>
            <person name="Hu S."/>
            <person name="Zeng C."/>
            <person name="Zhang J."/>
            <person name="Zhang Y."/>
            <person name="Li R."/>
            <person name="Xu Z."/>
            <person name="Li S."/>
            <person name="Li X."/>
            <person name="Zheng H."/>
            <person name="Cong L."/>
            <person name="Lin L."/>
            <person name="Yin J."/>
            <person name="Geng J."/>
            <person name="Li G."/>
            <person name="Shi J."/>
            <person name="Liu J."/>
            <person name="Lv H."/>
            <person name="Li J."/>
            <person name="Wang J."/>
            <person name="Deng Y."/>
            <person name="Ran L."/>
            <person name="Shi X."/>
            <person name="Wang X."/>
            <person name="Wu Q."/>
            <person name="Li C."/>
            <person name="Ren X."/>
            <person name="Wang J."/>
            <person name="Wang X."/>
            <person name="Li D."/>
            <person name="Liu D."/>
            <person name="Zhang X."/>
            <person name="Ji Z."/>
            <person name="Zhao W."/>
            <person name="Sun Y."/>
            <person name="Zhang Z."/>
            <person name="Bao J."/>
            <person name="Han Y."/>
            <person name="Dong L."/>
            <person name="Ji J."/>
            <person name="Chen P."/>
            <person name="Wu S."/>
            <person name="Liu J."/>
            <person name="Xiao Y."/>
            <person name="Bu D."/>
            <person name="Tan J."/>
            <person name="Yang L."/>
            <person name="Ye C."/>
            <person name="Zhang J."/>
            <person name="Xu J."/>
            <person name="Zhou Y."/>
            <person name="Yu Y."/>
            <person name="Zhang B."/>
            <person name="Zhuang S."/>
            <person name="Wei H."/>
            <person name="Liu B."/>
            <person name="Lei M."/>
            <person name="Yu H."/>
            <person name="Li Y."/>
            <person name="Xu H."/>
            <person name="Wei S."/>
            <person name="He X."/>
            <person name="Fang L."/>
            <person name="Zhang Z."/>
            <person name="Zhang Y."/>
            <person name="Huang X."/>
            <person name="Su Z."/>
            <person name="Tong W."/>
            <person name="Li J."/>
            <person name="Tong Z."/>
            <person name="Li S."/>
            <person name="Ye J."/>
            <person name="Wang L."/>
            <person name="Fang L."/>
            <person name="Lei T."/>
            <person name="Chen C."/>
            <person name="Chen H."/>
            <person name="Xu Z."/>
            <person name="Li H."/>
            <person name="Huang H."/>
            <person name="Zhang F."/>
            <person name="Xu H."/>
            <person name="Li N."/>
            <person name="Zhao C."/>
            <person name="Li S."/>
            <person name="Dong L."/>
            <person name="Huang Y."/>
            <person name="Li L."/>
            <person name="Xi Y."/>
            <person name="Qi Q."/>
            <person name="Li W."/>
            <person name="Zhang B."/>
            <person name="Hu W."/>
            <person name="Zhang Y."/>
            <person name="Tian X."/>
            <person name="Jiao Y."/>
            <person name="Liang X."/>
            <person name="Jin J."/>
            <person name="Gao L."/>
            <person name="Zheng W."/>
            <person name="Hao B."/>
            <person name="Liu S."/>
            <person name="Wang W."/>
            <person name="Yuan L."/>
            <person name="Cao M."/>
            <person name="McDermott J."/>
            <person name="Samudrala R."/>
            <person name="Wang J."/>
            <person name="Wong G.K."/>
            <person name="Yang H."/>
        </authorList>
    </citation>
    <scope>NUCLEOTIDE SEQUENCE [LARGE SCALE GENOMIC DNA]</scope>
    <source>
        <strain evidence="5">cv. 93-11</strain>
    </source>
</reference>
<dbReference type="Proteomes" id="UP000007015">
    <property type="component" value="Chromosome 11"/>
</dbReference>
<feature type="region of interest" description="Disordered" evidence="2">
    <location>
        <begin position="55"/>
        <end position="116"/>
    </location>
</feature>
<accession>B8BKR5</accession>
<name>B8BKR5_ORYSI</name>
<evidence type="ECO:0000256" key="1">
    <source>
        <dbReference type="SAM" id="Coils"/>
    </source>
</evidence>
<proteinExistence type="predicted"/>